<proteinExistence type="predicted"/>
<dbReference type="AlphaFoldDB" id="A0A8H5C7G4"/>
<accession>A0A8H5C7G4</accession>
<sequence>MSMPVPLELLLTIFDFAVHTSSLPATGGPTGKVHKDTEYPESQLQPGIIAHTTNPFTPLHISHVCKDWRNAAFSAPELWSSIYVADGSPSTPKLLLLWLQNSRSRPLDIIFRDTPHGSSGYDSGGTIVEMIQMAAEHSVRWRTFKVKLRRQELPMKEVNKALHGIGTPLLQTLAFSFNPADFGYTRPDDLWISLIANAPKLQELQMWSTRYPEHFLAAIPFDRLTCITLIMVRFQDGDLFWKALRGCKVLRTLAVSFGLRPEHITQTLLSLPVVSIPSLRHLNLIGGTALCLLLLRLHAPSLSSLTIHTNLPDQYVGRPTTDVYMALEDFLTRSGCQLLSFKIRDDIEGPRSERRLSPILRHCALRHLVDLTLGNPVGEDTLEMLVRSPKNDGLLQRLKRIDLQALAIGGKIGEIPQVAYATEMAASRSGDSRPAVNLASLTVGFMLRTQLIHEIRTWDEQVAEKGNLELDKVFYFVDDTECTRRLKDEFLYRDFSMIQRF</sequence>
<dbReference type="Proteomes" id="UP000541558">
    <property type="component" value="Unassembled WGS sequence"/>
</dbReference>
<feature type="chain" id="PRO_5034881304" description="F-box domain-containing protein" evidence="1">
    <location>
        <begin position="23"/>
        <end position="501"/>
    </location>
</feature>
<name>A0A8H5C7G4_9AGAR</name>
<feature type="signal peptide" evidence="1">
    <location>
        <begin position="1"/>
        <end position="22"/>
    </location>
</feature>
<gene>
    <name evidence="2" type="ORF">D9611_011700</name>
</gene>
<dbReference type="EMBL" id="JAACJK010000063">
    <property type="protein sequence ID" value="KAF5335392.1"/>
    <property type="molecule type" value="Genomic_DNA"/>
</dbReference>
<evidence type="ECO:0000256" key="1">
    <source>
        <dbReference type="SAM" id="SignalP"/>
    </source>
</evidence>
<evidence type="ECO:0008006" key="4">
    <source>
        <dbReference type="Google" id="ProtNLM"/>
    </source>
</evidence>
<organism evidence="2 3">
    <name type="scientific">Ephemerocybe angulata</name>
    <dbReference type="NCBI Taxonomy" id="980116"/>
    <lineage>
        <taxon>Eukaryota</taxon>
        <taxon>Fungi</taxon>
        <taxon>Dikarya</taxon>
        <taxon>Basidiomycota</taxon>
        <taxon>Agaricomycotina</taxon>
        <taxon>Agaricomycetes</taxon>
        <taxon>Agaricomycetidae</taxon>
        <taxon>Agaricales</taxon>
        <taxon>Agaricineae</taxon>
        <taxon>Psathyrellaceae</taxon>
        <taxon>Ephemerocybe</taxon>
    </lineage>
</organism>
<dbReference type="Gene3D" id="3.80.10.10">
    <property type="entry name" value="Ribonuclease Inhibitor"/>
    <property type="match status" value="1"/>
</dbReference>
<evidence type="ECO:0000313" key="3">
    <source>
        <dbReference type="Proteomes" id="UP000541558"/>
    </source>
</evidence>
<keyword evidence="1" id="KW-0732">Signal</keyword>
<comment type="caution">
    <text evidence="2">The sequence shown here is derived from an EMBL/GenBank/DDBJ whole genome shotgun (WGS) entry which is preliminary data.</text>
</comment>
<reference evidence="2 3" key="1">
    <citation type="journal article" date="2020" name="ISME J.">
        <title>Uncovering the hidden diversity of litter-decomposition mechanisms in mushroom-forming fungi.</title>
        <authorList>
            <person name="Floudas D."/>
            <person name="Bentzer J."/>
            <person name="Ahren D."/>
            <person name="Johansson T."/>
            <person name="Persson P."/>
            <person name="Tunlid A."/>
        </authorList>
    </citation>
    <scope>NUCLEOTIDE SEQUENCE [LARGE SCALE GENOMIC DNA]</scope>
    <source>
        <strain evidence="2 3">CBS 175.51</strain>
    </source>
</reference>
<dbReference type="OrthoDB" id="3249706at2759"/>
<evidence type="ECO:0000313" key="2">
    <source>
        <dbReference type="EMBL" id="KAF5335392.1"/>
    </source>
</evidence>
<protein>
    <recommendedName>
        <fullName evidence="4">F-box domain-containing protein</fullName>
    </recommendedName>
</protein>
<dbReference type="SUPFAM" id="SSF52047">
    <property type="entry name" value="RNI-like"/>
    <property type="match status" value="1"/>
</dbReference>
<dbReference type="InterPro" id="IPR032675">
    <property type="entry name" value="LRR_dom_sf"/>
</dbReference>
<keyword evidence="3" id="KW-1185">Reference proteome</keyword>